<sequence length="269" mass="27261">MASLYARPVMFDTFDSGPDVHSARRFALSTTASVAVFALMGIAAVTAAGKVTEVIKEKKGMDVVFRPPPPPPPPPVVEVKPPPPPPPAPKPKLAPRPAPPAAAKAPPPAAPTVAPANIVVPKEVPLEKPPEAATEAVAAAPIAVGGTGALVPGGVVGGVPGGDTLAGGGGRAAPINLPESGTPPQPLSSNLTPEYPAEARSKGLEGMVILKGVVGVDGRVSQLRVMRGDEPFASAAMAAAKTWRFKPAIVAGQPTAVFRIFKVPFRLKS</sequence>
<evidence type="ECO:0000256" key="4">
    <source>
        <dbReference type="ARBA" id="ARBA00022475"/>
    </source>
</evidence>
<evidence type="ECO:0000313" key="13">
    <source>
        <dbReference type="EMBL" id="ATB44732.1"/>
    </source>
</evidence>
<keyword evidence="14" id="KW-1185">Reference proteome</keyword>
<dbReference type="GO" id="GO:0005886">
    <property type="term" value="C:plasma membrane"/>
    <property type="evidence" value="ECO:0007669"/>
    <property type="project" value="UniProtKB-SubCell"/>
</dbReference>
<comment type="subcellular location">
    <subcellularLocation>
        <location evidence="1">Cell inner membrane</location>
        <topology evidence="1">Single-pass membrane protein</topology>
        <orientation evidence="1">Periplasmic side</orientation>
    </subcellularLocation>
</comment>
<evidence type="ECO:0000256" key="6">
    <source>
        <dbReference type="ARBA" id="ARBA00022692"/>
    </source>
</evidence>
<dbReference type="KEGG" id="mmas:MYMAC_000303"/>
<dbReference type="PROSITE" id="PS52015">
    <property type="entry name" value="TONB_CTD"/>
    <property type="match status" value="1"/>
</dbReference>
<evidence type="ECO:0000256" key="1">
    <source>
        <dbReference type="ARBA" id="ARBA00004383"/>
    </source>
</evidence>
<evidence type="ECO:0000256" key="11">
    <source>
        <dbReference type="SAM" id="Phobius"/>
    </source>
</evidence>
<dbReference type="SUPFAM" id="SSF74653">
    <property type="entry name" value="TolA/TonB C-terminal domain"/>
    <property type="match status" value="1"/>
</dbReference>
<keyword evidence="7" id="KW-0653">Protein transport</keyword>
<keyword evidence="6 11" id="KW-0812">Transmembrane</keyword>
<evidence type="ECO:0000256" key="7">
    <source>
        <dbReference type="ARBA" id="ARBA00022927"/>
    </source>
</evidence>
<proteinExistence type="inferred from homology"/>
<keyword evidence="5" id="KW-0997">Cell inner membrane</keyword>
<dbReference type="PANTHER" id="PTHR33446">
    <property type="entry name" value="PROTEIN TONB-RELATED"/>
    <property type="match status" value="1"/>
</dbReference>
<feature type="compositionally biased region" description="Pro residues" evidence="10">
    <location>
        <begin position="66"/>
        <end position="110"/>
    </location>
</feature>
<evidence type="ECO:0000259" key="12">
    <source>
        <dbReference type="PROSITE" id="PS52015"/>
    </source>
</evidence>
<keyword evidence="8 11" id="KW-1133">Transmembrane helix</keyword>
<dbReference type="Pfam" id="PF03544">
    <property type="entry name" value="TonB_C"/>
    <property type="match status" value="1"/>
</dbReference>
<dbReference type="NCBIfam" id="TIGR01352">
    <property type="entry name" value="tonB_Cterm"/>
    <property type="match status" value="1"/>
</dbReference>
<dbReference type="GO" id="GO:0015891">
    <property type="term" value="P:siderophore transport"/>
    <property type="evidence" value="ECO:0007669"/>
    <property type="project" value="InterPro"/>
</dbReference>
<organism evidence="13 14">
    <name type="scientific">Corallococcus macrosporus DSM 14697</name>
    <dbReference type="NCBI Taxonomy" id="1189310"/>
    <lineage>
        <taxon>Bacteria</taxon>
        <taxon>Pseudomonadati</taxon>
        <taxon>Myxococcota</taxon>
        <taxon>Myxococcia</taxon>
        <taxon>Myxococcales</taxon>
        <taxon>Cystobacterineae</taxon>
        <taxon>Myxococcaceae</taxon>
        <taxon>Corallococcus</taxon>
    </lineage>
</organism>
<dbReference type="OrthoDB" id="9810145at2"/>
<accession>A0A250JMK9</accession>
<reference evidence="13 14" key="1">
    <citation type="submission" date="2017-06" db="EMBL/GenBank/DDBJ databases">
        <title>Sequencing and comparative analysis of myxobacterial genomes.</title>
        <authorList>
            <person name="Rupp O."/>
            <person name="Goesmann A."/>
            <person name="Sogaard-Andersen L."/>
        </authorList>
    </citation>
    <scope>NUCLEOTIDE SEQUENCE [LARGE SCALE GENOMIC DNA]</scope>
    <source>
        <strain evidence="13 14">DSM 14697</strain>
    </source>
</reference>
<dbReference type="GO" id="GO:0031992">
    <property type="term" value="F:energy transducer activity"/>
    <property type="evidence" value="ECO:0007669"/>
    <property type="project" value="InterPro"/>
</dbReference>
<evidence type="ECO:0000256" key="8">
    <source>
        <dbReference type="ARBA" id="ARBA00022989"/>
    </source>
</evidence>
<dbReference type="InterPro" id="IPR003538">
    <property type="entry name" value="TonB"/>
</dbReference>
<keyword evidence="4" id="KW-1003">Cell membrane</keyword>
<dbReference type="Proteomes" id="UP000217343">
    <property type="component" value="Chromosome"/>
</dbReference>
<dbReference type="Gene3D" id="3.30.1150.10">
    <property type="match status" value="1"/>
</dbReference>
<feature type="transmembrane region" description="Helical" evidence="11">
    <location>
        <begin position="26"/>
        <end position="49"/>
    </location>
</feature>
<dbReference type="InterPro" id="IPR051045">
    <property type="entry name" value="TonB-dependent_transducer"/>
</dbReference>
<name>A0A250JMK9_9BACT</name>
<gene>
    <name evidence="13" type="ORF">MYMAC_000303</name>
</gene>
<dbReference type="InterPro" id="IPR006260">
    <property type="entry name" value="TonB/TolA_C"/>
</dbReference>
<keyword evidence="3" id="KW-0813">Transport</keyword>
<evidence type="ECO:0000256" key="10">
    <source>
        <dbReference type="SAM" id="MobiDB-lite"/>
    </source>
</evidence>
<dbReference type="EMBL" id="CP022203">
    <property type="protein sequence ID" value="ATB44732.1"/>
    <property type="molecule type" value="Genomic_DNA"/>
</dbReference>
<dbReference type="GO" id="GO:0030288">
    <property type="term" value="C:outer membrane-bounded periplasmic space"/>
    <property type="evidence" value="ECO:0007669"/>
    <property type="project" value="InterPro"/>
</dbReference>
<dbReference type="GO" id="GO:0015031">
    <property type="term" value="P:protein transport"/>
    <property type="evidence" value="ECO:0007669"/>
    <property type="project" value="UniProtKB-KW"/>
</dbReference>
<dbReference type="PRINTS" id="PR01374">
    <property type="entry name" value="TONBPROTEIN"/>
</dbReference>
<evidence type="ECO:0000256" key="5">
    <source>
        <dbReference type="ARBA" id="ARBA00022519"/>
    </source>
</evidence>
<feature type="region of interest" description="Disordered" evidence="10">
    <location>
        <begin position="62"/>
        <end position="110"/>
    </location>
</feature>
<dbReference type="GO" id="GO:0055085">
    <property type="term" value="P:transmembrane transport"/>
    <property type="evidence" value="ECO:0007669"/>
    <property type="project" value="InterPro"/>
</dbReference>
<dbReference type="InterPro" id="IPR037682">
    <property type="entry name" value="TonB_C"/>
</dbReference>
<protein>
    <submittedName>
        <fullName evidence="13">Energy transducer TonB</fullName>
    </submittedName>
</protein>
<keyword evidence="9 11" id="KW-0472">Membrane</keyword>
<dbReference type="AlphaFoldDB" id="A0A250JMK9"/>
<feature type="domain" description="TonB C-terminal" evidence="12">
    <location>
        <begin position="180"/>
        <end position="269"/>
    </location>
</feature>
<evidence type="ECO:0000256" key="3">
    <source>
        <dbReference type="ARBA" id="ARBA00022448"/>
    </source>
</evidence>
<comment type="similarity">
    <text evidence="2">Belongs to the TonB family.</text>
</comment>
<evidence type="ECO:0000313" key="14">
    <source>
        <dbReference type="Proteomes" id="UP000217343"/>
    </source>
</evidence>
<evidence type="ECO:0000256" key="9">
    <source>
        <dbReference type="ARBA" id="ARBA00023136"/>
    </source>
</evidence>
<evidence type="ECO:0000256" key="2">
    <source>
        <dbReference type="ARBA" id="ARBA00006555"/>
    </source>
</evidence>